<protein>
    <submittedName>
        <fullName evidence="2">Histidine kinase</fullName>
    </submittedName>
</protein>
<dbReference type="Proteomes" id="UP000381260">
    <property type="component" value="Chromosome"/>
</dbReference>
<evidence type="ECO:0000313" key="2">
    <source>
        <dbReference type="EMBL" id="QGH59443.1"/>
    </source>
</evidence>
<keyword evidence="2" id="KW-0808">Transferase</keyword>
<sequence length="53" mass="5266">MLATWLSAGLLVSGALLGSLGAHLQFNPLLLVAGIALAAGTVISGFTECRGGR</sequence>
<keyword evidence="1" id="KW-0472">Membrane</keyword>
<keyword evidence="1" id="KW-1133">Transmembrane helix</keyword>
<dbReference type="AlphaFoldDB" id="A0A5Q2V846"/>
<keyword evidence="1" id="KW-0812">Transmembrane</keyword>
<organism evidence="2 3">
    <name type="scientific">Serratia proteamaculans</name>
    <dbReference type="NCBI Taxonomy" id="28151"/>
    <lineage>
        <taxon>Bacteria</taxon>
        <taxon>Pseudomonadati</taxon>
        <taxon>Pseudomonadota</taxon>
        <taxon>Gammaproteobacteria</taxon>
        <taxon>Enterobacterales</taxon>
        <taxon>Yersiniaceae</taxon>
        <taxon>Serratia</taxon>
    </lineage>
</organism>
<dbReference type="EMBL" id="CP045913">
    <property type="protein sequence ID" value="QGH59443.1"/>
    <property type="molecule type" value="Genomic_DNA"/>
</dbReference>
<accession>A0A5Q2V846</accession>
<feature type="transmembrane region" description="Helical" evidence="1">
    <location>
        <begin position="28"/>
        <end position="47"/>
    </location>
</feature>
<reference evidence="2 3" key="1">
    <citation type="submission" date="2019-11" db="EMBL/GenBank/DDBJ databases">
        <title>The Phosphoenolpyruvate Phosphotransferase System Regulates Serratia proteamaculans 336X Biofilm Formation and Wheat Roots colonization.</title>
        <authorList>
            <person name="Liu F."/>
        </authorList>
    </citation>
    <scope>NUCLEOTIDE SEQUENCE [LARGE SCALE GENOMIC DNA]</scope>
    <source>
        <strain evidence="2 3">336X</strain>
    </source>
</reference>
<dbReference type="GO" id="GO:0016301">
    <property type="term" value="F:kinase activity"/>
    <property type="evidence" value="ECO:0007669"/>
    <property type="project" value="UniProtKB-KW"/>
</dbReference>
<evidence type="ECO:0000256" key="1">
    <source>
        <dbReference type="SAM" id="Phobius"/>
    </source>
</evidence>
<proteinExistence type="predicted"/>
<dbReference type="RefSeq" id="WP_017892410.1">
    <property type="nucleotide sequence ID" value="NZ_CP045913.1"/>
</dbReference>
<name>A0A5Q2V846_SERPR</name>
<gene>
    <name evidence="2" type="ORF">GHV41_00660</name>
</gene>
<keyword evidence="2" id="KW-0418">Kinase</keyword>
<evidence type="ECO:0000313" key="3">
    <source>
        <dbReference type="Proteomes" id="UP000381260"/>
    </source>
</evidence>